<gene>
    <name evidence="2" type="ORF">O6P43_007334</name>
</gene>
<dbReference type="Pfam" id="PF25880">
    <property type="entry name" value="WHD_CHMP7_1st"/>
    <property type="match status" value="1"/>
</dbReference>
<reference evidence="2" key="1">
    <citation type="journal article" date="2023" name="Science">
        <title>Elucidation of the pathway for biosynthesis of saponin adjuvants from the soapbark tree.</title>
        <authorList>
            <person name="Reed J."/>
            <person name="Orme A."/>
            <person name="El-Demerdash A."/>
            <person name="Owen C."/>
            <person name="Martin L.B.B."/>
            <person name="Misra R.C."/>
            <person name="Kikuchi S."/>
            <person name="Rejzek M."/>
            <person name="Martin A.C."/>
            <person name="Harkess A."/>
            <person name="Leebens-Mack J."/>
            <person name="Louveau T."/>
            <person name="Stephenson M.J."/>
            <person name="Osbourn A."/>
        </authorList>
    </citation>
    <scope>NUCLEOTIDE SEQUENCE</scope>
    <source>
        <strain evidence="2">S10</strain>
    </source>
</reference>
<dbReference type="PANTHER" id="PTHR22761:SF7">
    <property type="entry name" value="SNF7 FAMILY PROTEIN"/>
    <property type="match status" value="1"/>
</dbReference>
<evidence type="ECO:0000313" key="2">
    <source>
        <dbReference type="EMBL" id="KAJ7977758.1"/>
    </source>
</evidence>
<name>A0AAD7QAE5_QUISA</name>
<dbReference type="GO" id="GO:0005771">
    <property type="term" value="C:multivesicular body"/>
    <property type="evidence" value="ECO:0007669"/>
    <property type="project" value="TreeGrafter"/>
</dbReference>
<dbReference type="GO" id="GO:0009898">
    <property type="term" value="C:cytoplasmic side of plasma membrane"/>
    <property type="evidence" value="ECO:0007669"/>
    <property type="project" value="TreeGrafter"/>
</dbReference>
<evidence type="ECO:0000256" key="1">
    <source>
        <dbReference type="SAM" id="MobiDB-lite"/>
    </source>
</evidence>
<accession>A0AAD7QAE5</accession>
<dbReference type="GO" id="GO:0006900">
    <property type="term" value="P:vesicle budding from membrane"/>
    <property type="evidence" value="ECO:0007669"/>
    <property type="project" value="TreeGrafter"/>
</dbReference>
<proteinExistence type="predicted"/>
<dbReference type="GO" id="GO:0000815">
    <property type="term" value="C:ESCRT III complex"/>
    <property type="evidence" value="ECO:0007669"/>
    <property type="project" value="TreeGrafter"/>
</dbReference>
<keyword evidence="3" id="KW-1185">Reference proteome</keyword>
<comment type="caution">
    <text evidence="2">The sequence shown here is derived from an EMBL/GenBank/DDBJ whole genome shotgun (WGS) entry which is preliminary data.</text>
</comment>
<dbReference type="PANTHER" id="PTHR22761">
    <property type="entry name" value="CHARGED MULTIVESICULAR BODY PROTEIN"/>
    <property type="match status" value="1"/>
</dbReference>
<sequence length="438" mass="49132">MDSKSVREFIVKEVPDWDDEVVATARFKAFSGQRSDWEPKYLFWRDLIIKIARHFGFLLIRPSEVKSDWFNRGGLTPLCIDHVLFVMYSEGDIILCADLVDPTSGRLSQLFKKVRNLMLGSIRTTEVISEDQIILTAALKDKAVEVVKLLSDSHWNSSCVVTMWKLQDICGGPDEASAVLSYLSSSGKAQHFSVSKKDFVEGVKISFSTTAVSSVSNLDHDVLYLIWTTEKLQQQLDVIDRRYEMSRKSALTFLHSGNRKVALRYAREMKVGAENREKCSSLLNKVEEVLGIIANAESTKQVSEAIQIGSQAIKENMISLEEVDLCLSDLQESIDSQKQVEKALEKTPYADIEDDNVEEEFKKLELEVGNENAPVPIPKTGSTSEERESEASEATLISEALSNLKLSDNSSRKLTIHNQVVSVEDKERETIELEAALG</sequence>
<evidence type="ECO:0000313" key="3">
    <source>
        <dbReference type="Proteomes" id="UP001163823"/>
    </source>
</evidence>
<dbReference type="Pfam" id="PF03357">
    <property type="entry name" value="Snf7"/>
    <property type="match status" value="1"/>
</dbReference>
<dbReference type="AlphaFoldDB" id="A0AAD7QAE5"/>
<dbReference type="GO" id="GO:0032511">
    <property type="term" value="P:late endosome to vacuole transport via multivesicular body sorting pathway"/>
    <property type="evidence" value="ECO:0007669"/>
    <property type="project" value="TreeGrafter"/>
</dbReference>
<dbReference type="EMBL" id="JARAOO010000003">
    <property type="protein sequence ID" value="KAJ7977758.1"/>
    <property type="molecule type" value="Genomic_DNA"/>
</dbReference>
<dbReference type="Proteomes" id="UP001163823">
    <property type="component" value="Chromosome 3"/>
</dbReference>
<protein>
    <submittedName>
        <fullName evidence="2">Charged multivesicular body protein 7</fullName>
    </submittedName>
</protein>
<organism evidence="2 3">
    <name type="scientific">Quillaja saponaria</name>
    <name type="common">Soap bark tree</name>
    <dbReference type="NCBI Taxonomy" id="32244"/>
    <lineage>
        <taxon>Eukaryota</taxon>
        <taxon>Viridiplantae</taxon>
        <taxon>Streptophyta</taxon>
        <taxon>Embryophyta</taxon>
        <taxon>Tracheophyta</taxon>
        <taxon>Spermatophyta</taxon>
        <taxon>Magnoliopsida</taxon>
        <taxon>eudicotyledons</taxon>
        <taxon>Gunneridae</taxon>
        <taxon>Pentapetalae</taxon>
        <taxon>rosids</taxon>
        <taxon>fabids</taxon>
        <taxon>Fabales</taxon>
        <taxon>Quillajaceae</taxon>
        <taxon>Quillaja</taxon>
    </lineage>
</organism>
<feature type="region of interest" description="Disordered" evidence="1">
    <location>
        <begin position="371"/>
        <end position="395"/>
    </location>
</feature>
<dbReference type="KEGG" id="qsa:O6P43_007334"/>
<dbReference type="InterPro" id="IPR005024">
    <property type="entry name" value="Snf7_fam"/>
</dbReference>